<dbReference type="AlphaFoldDB" id="A0A8H6EFK3"/>
<dbReference type="GeneID" id="59263734"/>
<gene>
    <name evidence="1" type="ORF">Bfra_009702</name>
</gene>
<evidence type="ECO:0008006" key="3">
    <source>
        <dbReference type="Google" id="ProtNLM"/>
    </source>
</evidence>
<sequence length="155" mass="17979">MLHGTKSKYRCTTIITRISPLLQLPVELRLLIYKYLVPDGDILPIRVRERPETLRKDGGSICPAVLYLNRQIHNEVIPLWYGSGNFHSELWDFSVRVPSALRFIKSLDIPIFAQLVPQKGMLLERQGLPNYSAFILYFLEKHGILERLAIRLTEH</sequence>
<name>A0A8H6EFK3_9HELO</name>
<organism evidence="1 2">
    <name type="scientific">Botrytis fragariae</name>
    <dbReference type="NCBI Taxonomy" id="1964551"/>
    <lineage>
        <taxon>Eukaryota</taxon>
        <taxon>Fungi</taxon>
        <taxon>Dikarya</taxon>
        <taxon>Ascomycota</taxon>
        <taxon>Pezizomycotina</taxon>
        <taxon>Leotiomycetes</taxon>
        <taxon>Helotiales</taxon>
        <taxon>Sclerotiniaceae</taxon>
        <taxon>Botrytis</taxon>
    </lineage>
</organism>
<protein>
    <recommendedName>
        <fullName evidence="3">F-box domain-containing protein</fullName>
    </recommendedName>
</protein>
<keyword evidence="2" id="KW-1185">Reference proteome</keyword>
<dbReference type="Proteomes" id="UP000531561">
    <property type="component" value="Unassembled WGS sequence"/>
</dbReference>
<reference evidence="1 2" key="1">
    <citation type="journal article" date="2020" name="Phytopathology">
        <title>A high-quality genome resource of Botrytis fragariae, a new and rapidly spreading fungal pathogen causing strawberry gray mold in the U.S.A.</title>
        <authorList>
            <person name="Wu Y."/>
            <person name="Saski C.A."/>
            <person name="Schnabel G."/>
            <person name="Xiao S."/>
            <person name="Hu M."/>
        </authorList>
    </citation>
    <scope>NUCLEOTIDE SEQUENCE [LARGE SCALE GENOMIC DNA]</scope>
    <source>
        <strain evidence="1 2">BVB16</strain>
    </source>
</reference>
<dbReference type="OrthoDB" id="3510794at2759"/>
<dbReference type="RefSeq" id="XP_037189265.1">
    <property type="nucleotide sequence ID" value="XM_037340042.1"/>
</dbReference>
<evidence type="ECO:0000313" key="1">
    <source>
        <dbReference type="EMBL" id="KAF5870318.1"/>
    </source>
</evidence>
<dbReference type="EMBL" id="JABFCT010000014">
    <property type="protein sequence ID" value="KAF5870318.1"/>
    <property type="molecule type" value="Genomic_DNA"/>
</dbReference>
<accession>A0A8H6EFK3</accession>
<evidence type="ECO:0000313" key="2">
    <source>
        <dbReference type="Proteomes" id="UP000531561"/>
    </source>
</evidence>
<proteinExistence type="predicted"/>
<comment type="caution">
    <text evidence="1">The sequence shown here is derived from an EMBL/GenBank/DDBJ whole genome shotgun (WGS) entry which is preliminary data.</text>
</comment>